<evidence type="ECO:0000313" key="6">
    <source>
        <dbReference type="EMBL" id="SEB49306.1"/>
    </source>
</evidence>
<dbReference type="PANTHER" id="PTHR30136:SF8">
    <property type="entry name" value="TRANSCRIPTIONAL REGULATORY PROTEIN"/>
    <property type="match status" value="1"/>
</dbReference>
<protein>
    <submittedName>
        <fullName evidence="6">Transcriptional regulator, IclR family</fullName>
    </submittedName>
</protein>
<accession>A0A1H4JTH9</accession>
<dbReference type="FunFam" id="1.10.10.10:FF:000056">
    <property type="entry name" value="IclR family transcriptional regulator"/>
    <property type="match status" value="1"/>
</dbReference>
<reference evidence="7" key="1">
    <citation type="submission" date="2016-10" db="EMBL/GenBank/DDBJ databases">
        <authorList>
            <person name="Varghese N."/>
            <person name="Submissions S."/>
        </authorList>
    </citation>
    <scope>NUCLEOTIDE SEQUENCE [LARGE SCALE GENOMIC DNA]</scope>
    <source>
        <strain evidence="7">ES.061</strain>
    </source>
</reference>
<dbReference type="GO" id="GO:0003700">
    <property type="term" value="F:DNA-binding transcription factor activity"/>
    <property type="evidence" value="ECO:0007669"/>
    <property type="project" value="TreeGrafter"/>
</dbReference>
<evidence type="ECO:0000259" key="4">
    <source>
        <dbReference type="PROSITE" id="PS51077"/>
    </source>
</evidence>
<keyword evidence="7" id="KW-1185">Reference proteome</keyword>
<dbReference type="AlphaFoldDB" id="A0A1H4JTH9"/>
<keyword evidence="2" id="KW-0238">DNA-binding</keyword>
<dbReference type="SMART" id="SM00346">
    <property type="entry name" value="HTH_ICLR"/>
    <property type="match status" value="1"/>
</dbReference>
<dbReference type="PANTHER" id="PTHR30136">
    <property type="entry name" value="HELIX-TURN-HELIX TRANSCRIPTIONAL REGULATOR, ICLR FAMILY"/>
    <property type="match status" value="1"/>
</dbReference>
<sequence>MSLSDAEPGQREKRAGTIQSVSIAMRFLKILADAETPLPLGELAKRAGTGNSSAHRYLQSLVKEGLADQDALSGRYDLGPQALNIGIGALRRIDPVEAATQRVKQLAAEMTTACGIVIWTDRGPTVVRWFKNARFTISTVSLGDVLPLDNSACGLVFQAYLTPQEIAVARETQPDMVRGTPPPETRLEEVRREGGAELSEHLFSALTGKAAPVFDAQGELACVMSTVSLLENAANEKHREALFLAARDVSLGTRPA</sequence>
<keyword evidence="1" id="KW-0805">Transcription regulation</keyword>
<evidence type="ECO:0000259" key="5">
    <source>
        <dbReference type="PROSITE" id="PS51078"/>
    </source>
</evidence>
<dbReference type="InterPro" id="IPR036390">
    <property type="entry name" value="WH_DNA-bd_sf"/>
</dbReference>
<dbReference type="EMBL" id="FNSL01000001">
    <property type="protein sequence ID" value="SEB49306.1"/>
    <property type="molecule type" value="Genomic_DNA"/>
</dbReference>
<dbReference type="Proteomes" id="UP000199064">
    <property type="component" value="Unassembled WGS sequence"/>
</dbReference>
<dbReference type="PROSITE" id="PS51078">
    <property type="entry name" value="ICLR_ED"/>
    <property type="match status" value="1"/>
</dbReference>
<organism evidence="6 7">
    <name type="scientific">Nitratireductor aquibiodomus</name>
    <dbReference type="NCBI Taxonomy" id="204799"/>
    <lineage>
        <taxon>Bacteria</taxon>
        <taxon>Pseudomonadati</taxon>
        <taxon>Pseudomonadota</taxon>
        <taxon>Alphaproteobacteria</taxon>
        <taxon>Hyphomicrobiales</taxon>
        <taxon>Phyllobacteriaceae</taxon>
        <taxon>Nitratireductor</taxon>
    </lineage>
</organism>
<dbReference type="InterPro" id="IPR050707">
    <property type="entry name" value="HTH_MetabolicPath_Reg"/>
</dbReference>
<dbReference type="GO" id="GO:0003677">
    <property type="term" value="F:DNA binding"/>
    <property type="evidence" value="ECO:0007669"/>
    <property type="project" value="UniProtKB-KW"/>
</dbReference>
<dbReference type="Pfam" id="PF09339">
    <property type="entry name" value="HTH_IclR"/>
    <property type="match status" value="1"/>
</dbReference>
<dbReference type="GO" id="GO:0045892">
    <property type="term" value="P:negative regulation of DNA-templated transcription"/>
    <property type="evidence" value="ECO:0007669"/>
    <property type="project" value="TreeGrafter"/>
</dbReference>
<feature type="domain" description="HTH iclR-type" evidence="4">
    <location>
        <begin position="18"/>
        <end position="80"/>
    </location>
</feature>
<dbReference type="RefSeq" id="WP_090328135.1">
    <property type="nucleotide sequence ID" value="NZ_FNSL01000001.1"/>
</dbReference>
<feature type="domain" description="IclR-ED" evidence="5">
    <location>
        <begin position="81"/>
        <end position="255"/>
    </location>
</feature>
<dbReference type="InterPro" id="IPR029016">
    <property type="entry name" value="GAF-like_dom_sf"/>
</dbReference>
<dbReference type="SUPFAM" id="SSF46785">
    <property type="entry name" value="Winged helix' DNA-binding domain"/>
    <property type="match status" value="1"/>
</dbReference>
<evidence type="ECO:0000256" key="2">
    <source>
        <dbReference type="ARBA" id="ARBA00023125"/>
    </source>
</evidence>
<proteinExistence type="predicted"/>
<dbReference type="InterPro" id="IPR036388">
    <property type="entry name" value="WH-like_DNA-bd_sf"/>
</dbReference>
<evidence type="ECO:0000256" key="1">
    <source>
        <dbReference type="ARBA" id="ARBA00023015"/>
    </source>
</evidence>
<gene>
    <name evidence="6" type="ORF">SAMN05216452_1647</name>
</gene>
<evidence type="ECO:0000256" key="3">
    <source>
        <dbReference type="ARBA" id="ARBA00023163"/>
    </source>
</evidence>
<dbReference type="InterPro" id="IPR005471">
    <property type="entry name" value="Tscrpt_reg_IclR_N"/>
</dbReference>
<dbReference type="Gene3D" id="1.10.10.10">
    <property type="entry name" value="Winged helix-like DNA-binding domain superfamily/Winged helix DNA-binding domain"/>
    <property type="match status" value="1"/>
</dbReference>
<dbReference type="SUPFAM" id="SSF55781">
    <property type="entry name" value="GAF domain-like"/>
    <property type="match status" value="1"/>
</dbReference>
<keyword evidence="3" id="KW-0804">Transcription</keyword>
<dbReference type="PROSITE" id="PS51077">
    <property type="entry name" value="HTH_ICLR"/>
    <property type="match status" value="1"/>
</dbReference>
<dbReference type="InterPro" id="IPR014757">
    <property type="entry name" value="Tscrpt_reg_IclR_C"/>
</dbReference>
<dbReference type="Gene3D" id="3.30.450.40">
    <property type="match status" value="1"/>
</dbReference>
<evidence type="ECO:0000313" key="7">
    <source>
        <dbReference type="Proteomes" id="UP000199064"/>
    </source>
</evidence>
<dbReference type="Pfam" id="PF01614">
    <property type="entry name" value="IclR_C"/>
    <property type="match status" value="1"/>
</dbReference>
<name>A0A1H4JTH9_9HYPH</name>